<organism evidence="1 2">
    <name type="scientific">Senna tora</name>
    <dbReference type="NCBI Taxonomy" id="362788"/>
    <lineage>
        <taxon>Eukaryota</taxon>
        <taxon>Viridiplantae</taxon>
        <taxon>Streptophyta</taxon>
        <taxon>Embryophyta</taxon>
        <taxon>Tracheophyta</taxon>
        <taxon>Spermatophyta</taxon>
        <taxon>Magnoliopsida</taxon>
        <taxon>eudicotyledons</taxon>
        <taxon>Gunneridae</taxon>
        <taxon>Pentapetalae</taxon>
        <taxon>rosids</taxon>
        <taxon>fabids</taxon>
        <taxon>Fabales</taxon>
        <taxon>Fabaceae</taxon>
        <taxon>Caesalpinioideae</taxon>
        <taxon>Cassia clade</taxon>
        <taxon>Senna</taxon>
    </lineage>
</organism>
<accession>A0A834TVQ5</accession>
<dbReference type="AlphaFoldDB" id="A0A834TVQ5"/>
<evidence type="ECO:0000313" key="2">
    <source>
        <dbReference type="Proteomes" id="UP000634136"/>
    </source>
</evidence>
<keyword evidence="2" id="KW-1185">Reference proteome</keyword>
<sequence>MPIRRRHVNPGTEFQGVYGYGSRDILVSLTGPYPQRVDPTSL</sequence>
<gene>
    <name evidence="1" type="ORF">G2W53_019878</name>
</gene>
<comment type="caution">
    <text evidence="1">The sequence shown here is derived from an EMBL/GenBank/DDBJ whole genome shotgun (WGS) entry which is preliminary data.</text>
</comment>
<evidence type="ECO:0000313" key="1">
    <source>
        <dbReference type="EMBL" id="KAF7828714.1"/>
    </source>
</evidence>
<proteinExistence type="predicted"/>
<dbReference type="EMBL" id="JAAIUW010000006">
    <property type="protein sequence ID" value="KAF7828714.1"/>
    <property type="molecule type" value="Genomic_DNA"/>
</dbReference>
<dbReference type="Proteomes" id="UP000634136">
    <property type="component" value="Unassembled WGS sequence"/>
</dbReference>
<reference evidence="1" key="1">
    <citation type="submission" date="2020-09" db="EMBL/GenBank/DDBJ databases">
        <title>Genome-Enabled Discovery of Anthraquinone Biosynthesis in Senna tora.</title>
        <authorList>
            <person name="Kang S.-H."/>
            <person name="Pandey R.P."/>
            <person name="Lee C.-M."/>
            <person name="Sim J.-S."/>
            <person name="Jeong J.-T."/>
            <person name="Choi B.-S."/>
            <person name="Jung M."/>
            <person name="Ginzburg D."/>
            <person name="Zhao K."/>
            <person name="Won S.Y."/>
            <person name="Oh T.-J."/>
            <person name="Yu Y."/>
            <person name="Kim N.-H."/>
            <person name="Lee O.R."/>
            <person name="Lee T.-H."/>
            <person name="Bashyal P."/>
            <person name="Kim T.-S."/>
            <person name="Lee W.-H."/>
            <person name="Kawkins C."/>
            <person name="Kim C.-K."/>
            <person name="Kim J.S."/>
            <person name="Ahn B.O."/>
            <person name="Rhee S.Y."/>
            <person name="Sohng J.K."/>
        </authorList>
    </citation>
    <scope>NUCLEOTIDE SEQUENCE</scope>
    <source>
        <tissue evidence="1">Leaf</tissue>
    </source>
</reference>
<protein>
    <submittedName>
        <fullName evidence="1">Uncharacterized protein</fullName>
    </submittedName>
</protein>
<name>A0A834TVQ5_9FABA</name>